<dbReference type="InterPro" id="IPR000531">
    <property type="entry name" value="Beta-barrel_TonB"/>
</dbReference>
<dbReference type="HAMAP" id="MF_01531">
    <property type="entry name" value="BtuB"/>
    <property type="match status" value="1"/>
</dbReference>
<accession>A0A4Q5KGR6</accession>
<keyword evidence="6 11" id="KW-0406">Ion transport</keyword>
<keyword evidence="16" id="KW-0675">Receptor</keyword>
<name>A0A4Q5KGR6_9GAMM</name>
<dbReference type="GeneID" id="56276266"/>
<comment type="subcellular location">
    <subcellularLocation>
        <location evidence="1 11 12">Cell outer membrane</location>
        <topology evidence="1 11 12">Multi-pass membrane protein</topology>
    </subcellularLocation>
</comment>
<keyword evidence="5 11" id="KW-0732">Signal</keyword>
<dbReference type="EMBL" id="SEZJ01000014">
    <property type="protein sequence ID" value="RYU45318.1"/>
    <property type="molecule type" value="Genomic_DNA"/>
</dbReference>
<dbReference type="InterPro" id="IPR012910">
    <property type="entry name" value="Plug_dom"/>
</dbReference>
<evidence type="ECO:0000313" key="16">
    <source>
        <dbReference type="EMBL" id="RYU45318.1"/>
    </source>
</evidence>
<dbReference type="InterPro" id="IPR010916">
    <property type="entry name" value="TonB_box_CS"/>
</dbReference>
<dbReference type="RefSeq" id="WP_130087927.1">
    <property type="nucleotide sequence ID" value="NZ_SEZJ01000014.1"/>
</dbReference>
<comment type="similarity">
    <text evidence="11">Belongs to the TonB-dependent receptor family. BtuB (TC 1.B.14.3.1) subfamily.</text>
</comment>
<feature type="short sequence motif" description="TonB C-terminal box" evidence="11">
    <location>
        <begin position="598"/>
        <end position="615"/>
    </location>
</feature>
<dbReference type="OrthoDB" id="9764669at2"/>
<dbReference type="Pfam" id="PF00593">
    <property type="entry name" value="TonB_dep_Rec_b-barrel"/>
    <property type="match status" value="1"/>
</dbReference>
<dbReference type="Pfam" id="PF07715">
    <property type="entry name" value="Plug"/>
    <property type="match status" value="1"/>
</dbReference>
<feature type="chain" id="PRO_5021052802" description="Vitamin B12 transporter BtuB" evidence="11">
    <location>
        <begin position="25"/>
        <end position="615"/>
    </location>
</feature>
<dbReference type="PROSITE" id="PS52016">
    <property type="entry name" value="TONB_DEPENDENT_REC_3"/>
    <property type="match status" value="1"/>
</dbReference>
<dbReference type="AlphaFoldDB" id="A0A4Q5KGR6"/>
<dbReference type="InterPro" id="IPR039426">
    <property type="entry name" value="TonB-dep_rcpt-like"/>
</dbReference>
<feature type="domain" description="TonB-dependent receptor plug" evidence="15">
    <location>
        <begin position="46"/>
        <end position="152"/>
    </location>
</feature>
<dbReference type="InterPro" id="IPR010101">
    <property type="entry name" value="B12_transptr_BtuB"/>
</dbReference>
<keyword evidence="10 11" id="KW-0998">Cell outer membrane</keyword>
<keyword evidence="4 11" id="KW-0812">Transmembrane</keyword>
<dbReference type="CDD" id="cd01347">
    <property type="entry name" value="ligand_gated_channel"/>
    <property type="match status" value="1"/>
</dbReference>
<evidence type="ECO:0000259" key="14">
    <source>
        <dbReference type="Pfam" id="PF00593"/>
    </source>
</evidence>
<protein>
    <recommendedName>
        <fullName evidence="11">Vitamin B12 transporter BtuB</fullName>
    </recommendedName>
    <alternativeName>
        <fullName evidence="11">Cobalamin receptor</fullName>
    </alternativeName>
    <alternativeName>
        <fullName evidence="11">Outer membrane cobalamin translocator</fullName>
    </alternativeName>
</protein>
<dbReference type="InterPro" id="IPR036942">
    <property type="entry name" value="Beta-barrel_TonB_sf"/>
</dbReference>
<comment type="function">
    <text evidence="11">Involved in the active translocation of vitamin B12 (cyanocobalamin) across the outer membrane to the periplasmic space. It derives its energy for transport by interacting with the trans-periplasmic membrane protein TonB.</text>
</comment>
<feature type="short sequence motif" description="TonB box" evidence="13">
    <location>
        <begin position="34"/>
        <end position="40"/>
    </location>
</feature>
<evidence type="ECO:0000256" key="7">
    <source>
        <dbReference type="ARBA" id="ARBA00023077"/>
    </source>
</evidence>
<evidence type="ECO:0000256" key="1">
    <source>
        <dbReference type="ARBA" id="ARBA00004571"/>
    </source>
</evidence>
<dbReference type="Proteomes" id="UP000293465">
    <property type="component" value="Unassembled WGS sequence"/>
</dbReference>
<proteinExistence type="inferred from homology"/>
<dbReference type="Gene3D" id="2.40.170.20">
    <property type="entry name" value="TonB-dependent receptor, beta-barrel domain"/>
    <property type="match status" value="1"/>
</dbReference>
<dbReference type="PANTHER" id="PTHR30069:SF53">
    <property type="entry name" value="COLICIN I RECEPTOR-RELATED"/>
    <property type="match status" value="1"/>
</dbReference>
<evidence type="ECO:0000256" key="2">
    <source>
        <dbReference type="ARBA" id="ARBA00022448"/>
    </source>
</evidence>
<evidence type="ECO:0000256" key="11">
    <source>
        <dbReference type="HAMAP-Rule" id="MF_01531"/>
    </source>
</evidence>
<gene>
    <name evidence="11" type="primary">btuB</name>
    <name evidence="16" type="ORF">ERW49_14450</name>
</gene>
<keyword evidence="3 11" id="KW-1134">Transmembrane beta strand</keyword>
<organism evidence="16 17">
    <name type="scientific">Aliivibrio finisterrensis</name>
    <dbReference type="NCBI Taxonomy" id="511998"/>
    <lineage>
        <taxon>Bacteria</taxon>
        <taxon>Pseudomonadati</taxon>
        <taxon>Pseudomonadota</taxon>
        <taxon>Gammaproteobacteria</taxon>
        <taxon>Vibrionales</taxon>
        <taxon>Vibrionaceae</taxon>
        <taxon>Aliivibrio</taxon>
    </lineage>
</organism>
<evidence type="ECO:0000256" key="10">
    <source>
        <dbReference type="ARBA" id="ARBA00023237"/>
    </source>
</evidence>
<feature type="signal peptide" evidence="11">
    <location>
        <begin position="1"/>
        <end position="24"/>
    </location>
</feature>
<dbReference type="Gene3D" id="2.170.130.10">
    <property type="entry name" value="TonB-dependent receptor, plug domain"/>
    <property type="match status" value="1"/>
</dbReference>
<feature type="domain" description="TonB-dependent receptor-like beta-barrel" evidence="14">
    <location>
        <begin position="193"/>
        <end position="589"/>
    </location>
</feature>
<dbReference type="GO" id="GO:0015420">
    <property type="term" value="F:ABC-type vitamin B12 transporter activity"/>
    <property type="evidence" value="ECO:0007669"/>
    <property type="project" value="InterPro"/>
</dbReference>
<evidence type="ECO:0000256" key="9">
    <source>
        <dbReference type="ARBA" id="ARBA00023136"/>
    </source>
</evidence>
<dbReference type="GO" id="GO:0015288">
    <property type="term" value="F:porin activity"/>
    <property type="evidence" value="ECO:0007669"/>
    <property type="project" value="UniProtKB-KW"/>
</dbReference>
<feature type="short sequence motif" description="TonB box" evidence="11">
    <location>
        <begin position="33"/>
        <end position="40"/>
    </location>
</feature>
<keyword evidence="2 11" id="KW-0813">Transport</keyword>
<dbReference type="GO" id="GO:0046930">
    <property type="term" value="C:pore complex"/>
    <property type="evidence" value="ECO:0007669"/>
    <property type="project" value="UniProtKB-KW"/>
</dbReference>
<evidence type="ECO:0000256" key="3">
    <source>
        <dbReference type="ARBA" id="ARBA00022452"/>
    </source>
</evidence>
<evidence type="ECO:0000313" key="17">
    <source>
        <dbReference type="Proteomes" id="UP000293465"/>
    </source>
</evidence>
<dbReference type="PANTHER" id="PTHR30069">
    <property type="entry name" value="TONB-DEPENDENT OUTER MEMBRANE RECEPTOR"/>
    <property type="match status" value="1"/>
</dbReference>
<keyword evidence="7 11" id="KW-0798">TonB box</keyword>
<evidence type="ECO:0000256" key="6">
    <source>
        <dbReference type="ARBA" id="ARBA00023065"/>
    </source>
</evidence>
<evidence type="ECO:0000256" key="13">
    <source>
        <dbReference type="PROSITE-ProRule" id="PRU10143"/>
    </source>
</evidence>
<dbReference type="PROSITE" id="PS00430">
    <property type="entry name" value="TONB_DEPENDENT_REC_1"/>
    <property type="match status" value="1"/>
</dbReference>
<sequence length="615" mass="68397" precursor="true">MKKTALATAIVSLLSHAYTSPVFAQNTTTETDETMVVTANRFEQSAKDVIAPMSVVTKEEIVQIQAKTMTDILRLQPGVEVASNGGIGQNASIFMRGTNSDHVLILIDGFRMNSSIKSGMNINKIPVNQVERIEIIRGSGAVMYGSDAVGGVINIITRTSPDNQSKSATIGAGSDKYKEGNFAANTQVGENGHLKMAAGFTQTEGYNVNPQPGKNDGDKHGFENSQFMLNYEHQLSSYVSLFTGVRWFNSTSEYNHYTNTKSRSESESTVYSSKLSFHKDAVSSNLSISYQDDQTLEYHENGELDSEQKIDQLNMQWANQIKLTDDWLVNAGVDWTDAKVKADITDWSNKVIINEGESRTSTGVYFGTQYQLEQLKLEANTRFDKHDKYDEYTTWGVGASYQINDIYKVSTAYNTAFKAPSFYDLSTAPDLEPEKSKNIDVSLAAAYSLVDVNLSLYKNRVDNLIVYYDAPNFAGYSANVDADIKGAELELLFDTGVVSHTLIAEYKDHKDTEGQQLARRAKQNYKWMGNISLGDLDLNLSYIYTGKRSDLPSAPGVETAYLDPYSLWSVAAAYWVTLDLAVRGRVENLLDEEYETAGGYKPAERSYYVSLDYQF</sequence>
<comment type="caution">
    <text evidence="16">The sequence shown here is derived from an EMBL/GenBank/DDBJ whole genome shotgun (WGS) entry which is preliminary data.</text>
</comment>
<keyword evidence="9 11" id="KW-0472">Membrane</keyword>
<evidence type="ECO:0000256" key="8">
    <source>
        <dbReference type="ARBA" id="ARBA00023114"/>
    </source>
</evidence>
<evidence type="ECO:0000256" key="4">
    <source>
        <dbReference type="ARBA" id="ARBA00022692"/>
    </source>
</evidence>
<reference evidence="16 17" key="1">
    <citation type="submission" date="2019-02" db="EMBL/GenBank/DDBJ databases">
        <title>Genome sequences of Aliivibrio finisterrensis strains from farmed Atlantic salmon.</title>
        <authorList>
            <person name="Bowman J.P."/>
        </authorList>
    </citation>
    <scope>NUCLEOTIDE SEQUENCE [LARGE SCALE GENOMIC DNA]</scope>
    <source>
        <strain evidence="16 17">A32</strain>
    </source>
</reference>
<keyword evidence="8 11" id="KW-0626">Porin</keyword>
<dbReference type="GO" id="GO:0009279">
    <property type="term" value="C:cell outer membrane"/>
    <property type="evidence" value="ECO:0007669"/>
    <property type="project" value="UniProtKB-SubCell"/>
</dbReference>
<evidence type="ECO:0000259" key="15">
    <source>
        <dbReference type="Pfam" id="PF07715"/>
    </source>
</evidence>
<dbReference type="SUPFAM" id="SSF56935">
    <property type="entry name" value="Porins"/>
    <property type="match status" value="1"/>
</dbReference>
<dbReference type="GO" id="GO:0006811">
    <property type="term" value="P:monoatomic ion transport"/>
    <property type="evidence" value="ECO:0007669"/>
    <property type="project" value="UniProtKB-KW"/>
</dbReference>
<evidence type="ECO:0000256" key="5">
    <source>
        <dbReference type="ARBA" id="ARBA00022729"/>
    </source>
</evidence>
<dbReference type="InterPro" id="IPR037066">
    <property type="entry name" value="Plug_dom_sf"/>
</dbReference>
<evidence type="ECO:0000256" key="12">
    <source>
        <dbReference type="PROSITE-ProRule" id="PRU01360"/>
    </source>
</evidence>